<comment type="caution">
    <text evidence="1">The sequence shown here is derived from an EMBL/GenBank/DDBJ whole genome shotgun (WGS) entry which is preliminary data.</text>
</comment>
<evidence type="ECO:0000313" key="1">
    <source>
        <dbReference type="EMBL" id="KNZ52912.1"/>
    </source>
</evidence>
<accession>A0A0L6UXH8</accession>
<protein>
    <submittedName>
        <fullName evidence="1">Uncharacterized protein</fullName>
    </submittedName>
</protein>
<dbReference type="OrthoDB" id="2497682at2759"/>
<name>A0A0L6UXH8_9BASI</name>
<sequence>MSLGLVLTAPTPFGPADQMPSDHVQELAHNSLPLNFFTAKHPEVRRRRPSRRSSSNPSLILMPVKSGNFDLAESLLNTANVLLSDTTAVFSTISFLKKNGQLSTPERLDDGVVFQLTEWQKHADMLRFLGDVKERNEFADHVEDLKDGIDLTLKNAAQALKHTLSGVNSIIAEMPSIQYVLGPMVYNIRTIIADIDHRSEALSNNPSSQSSYLEEDTSMCSMFHNIKEFC</sequence>
<reference evidence="1 2" key="1">
    <citation type="submission" date="2015-08" db="EMBL/GenBank/DDBJ databases">
        <title>Next Generation Sequencing and Analysis of the Genome of Puccinia sorghi L Schw, the Causal Agent of Maize Common Rust.</title>
        <authorList>
            <person name="Rochi L."/>
            <person name="Burguener G."/>
            <person name="Darino M."/>
            <person name="Turjanski A."/>
            <person name="Kreff E."/>
            <person name="Dieguez M.J."/>
            <person name="Sacco F."/>
        </authorList>
    </citation>
    <scope>NUCLEOTIDE SEQUENCE [LARGE SCALE GENOMIC DNA]</scope>
    <source>
        <strain evidence="1 2">RO10H11247</strain>
    </source>
</reference>
<dbReference type="EMBL" id="LAVV01008391">
    <property type="protein sequence ID" value="KNZ52912.1"/>
    <property type="molecule type" value="Genomic_DNA"/>
</dbReference>
<dbReference type="AlphaFoldDB" id="A0A0L6UXH8"/>
<dbReference type="Proteomes" id="UP000037035">
    <property type="component" value="Unassembled WGS sequence"/>
</dbReference>
<evidence type="ECO:0000313" key="2">
    <source>
        <dbReference type="Proteomes" id="UP000037035"/>
    </source>
</evidence>
<organism evidence="1 2">
    <name type="scientific">Puccinia sorghi</name>
    <dbReference type="NCBI Taxonomy" id="27349"/>
    <lineage>
        <taxon>Eukaryota</taxon>
        <taxon>Fungi</taxon>
        <taxon>Dikarya</taxon>
        <taxon>Basidiomycota</taxon>
        <taxon>Pucciniomycotina</taxon>
        <taxon>Pucciniomycetes</taxon>
        <taxon>Pucciniales</taxon>
        <taxon>Pucciniaceae</taxon>
        <taxon>Puccinia</taxon>
    </lineage>
</organism>
<keyword evidence="2" id="KW-1185">Reference proteome</keyword>
<dbReference type="VEuPathDB" id="FungiDB:VP01_33g5"/>
<gene>
    <name evidence="1" type="ORF">VP01_33g5</name>
</gene>
<proteinExistence type="predicted"/>